<evidence type="ECO:0000256" key="5">
    <source>
        <dbReference type="ARBA" id="ARBA00022781"/>
    </source>
</evidence>
<reference evidence="13 14" key="1">
    <citation type="submission" date="2014-04" db="EMBL/GenBank/DDBJ databases">
        <authorList>
            <consortium name="DOE Joint Genome Institute"/>
            <person name="Kuo A."/>
            <person name="Girlanda M."/>
            <person name="Perotto S."/>
            <person name="Kohler A."/>
            <person name="Nagy L.G."/>
            <person name="Floudas D."/>
            <person name="Copeland A."/>
            <person name="Barry K.W."/>
            <person name="Cichocki N."/>
            <person name="Veneault-Fourrey C."/>
            <person name="LaButti K."/>
            <person name="Lindquist E.A."/>
            <person name="Lipzen A."/>
            <person name="Lundell T."/>
            <person name="Morin E."/>
            <person name="Murat C."/>
            <person name="Sun H."/>
            <person name="Tunlid A."/>
            <person name="Henrissat B."/>
            <person name="Grigoriev I.V."/>
            <person name="Hibbett D.S."/>
            <person name="Martin F."/>
            <person name="Nordberg H.P."/>
            <person name="Cantor M.N."/>
            <person name="Hua S.X."/>
        </authorList>
    </citation>
    <scope>NUCLEOTIDE SEQUENCE [LARGE SCALE GENOMIC DNA]</scope>
    <source>
        <strain evidence="13 14">MUT 4182</strain>
    </source>
</reference>
<keyword evidence="6 11" id="KW-1133">Transmembrane helix</keyword>
<keyword evidence="3 11" id="KW-0813">Transport</keyword>
<evidence type="ECO:0000256" key="9">
    <source>
        <dbReference type="ARBA" id="ARBA00045519"/>
    </source>
</evidence>
<dbReference type="CDD" id="cd18177">
    <property type="entry name" value="ATP-synt_Vo_c_ATP6F_rpt1"/>
    <property type="match status" value="1"/>
</dbReference>
<comment type="subunit">
    <text evidence="10 11">V-ATPase is a heteromultimeric enzyme composed of a peripheral catalytic V1 complex (components A to H) attached to an integral membrane V0 proton pore complex (components: a, c, c', c'', d, e, f and VOA1). The decameric c-ring forms the proton-conducting pore, and is composed of eight proteolipid subunits c, one subunit c' and one subunit c''.</text>
</comment>
<dbReference type="PANTHER" id="PTHR10263">
    <property type="entry name" value="V-TYPE PROTON ATPASE PROTEOLIPID SUBUNIT"/>
    <property type="match status" value="1"/>
</dbReference>
<dbReference type="GO" id="GO:0033179">
    <property type="term" value="C:proton-transporting V-type ATPase, V0 domain"/>
    <property type="evidence" value="ECO:0007669"/>
    <property type="project" value="InterPro"/>
</dbReference>
<feature type="domain" description="V-ATPase proteolipid subunit C-like" evidence="12">
    <location>
        <begin position="135"/>
        <end position="193"/>
    </location>
</feature>
<comment type="subcellular location">
    <subcellularLocation>
        <location evidence="1">Membrane</location>
        <topology evidence="1">Multi-pass membrane protein</topology>
    </subcellularLocation>
</comment>
<dbReference type="PRINTS" id="PR00122">
    <property type="entry name" value="VACATPASE"/>
</dbReference>
<evidence type="ECO:0000256" key="10">
    <source>
        <dbReference type="ARBA" id="ARBA00046480"/>
    </source>
</evidence>
<feature type="transmembrane region" description="Helical" evidence="11">
    <location>
        <begin position="44"/>
        <end position="66"/>
    </location>
</feature>
<keyword evidence="7 11" id="KW-0406">Ion transport</keyword>
<dbReference type="InterPro" id="IPR035921">
    <property type="entry name" value="F/V-ATP_Csub_sf"/>
</dbReference>
<comment type="function">
    <text evidence="9">Proton-conducting pore forming subunit of the V0 complex of vacuolar(H+)-ATPase (V-ATPase), a multisubunit enzyme composed of a peripheral complex (V1) that hydrolyzes ATP and a membrane integral complex (V0) that translocates protons. V-ATPase is responsible for acidifying and maintaining the pH of intracellular compartments.</text>
</comment>
<reference evidence="14" key="2">
    <citation type="submission" date="2015-01" db="EMBL/GenBank/DDBJ databases">
        <title>Evolutionary Origins and Diversification of the Mycorrhizal Mutualists.</title>
        <authorList>
            <consortium name="DOE Joint Genome Institute"/>
            <consortium name="Mycorrhizal Genomics Consortium"/>
            <person name="Kohler A."/>
            <person name="Kuo A."/>
            <person name="Nagy L.G."/>
            <person name="Floudas D."/>
            <person name="Copeland A."/>
            <person name="Barry K.W."/>
            <person name="Cichocki N."/>
            <person name="Veneault-Fourrey C."/>
            <person name="LaButti K."/>
            <person name="Lindquist E.A."/>
            <person name="Lipzen A."/>
            <person name="Lundell T."/>
            <person name="Morin E."/>
            <person name="Murat C."/>
            <person name="Riley R."/>
            <person name="Ohm R."/>
            <person name="Sun H."/>
            <person name="Tunlid A."/>
            <person name="Henrissat B."/>
            <person name="Grigoriev I.V."/>
            <person name="Hibbett D.S."/>
            <person name="Martin F."/>
        </authorList>
    </citation>
    <scope>NUCLEOTIDE SEQUENCE [LARGE SCALE GENOMIC DNA]</scope>
    <source>
        <strain evidence="14">MUT 4182</strain>
    </source>
</reference>
<dbReference type="HOGENOM" id="CLU_085752_0_1_1"/>
<gene>
    <name evidence="13" type="ORF">M407DRAFT_31293</name>
</gene>
<dbReference type="GO" id="GO:0005774">
    <property type="term" value="C:vacuolar membrane"/>
    <property type="evidence" value="ECO:0007669"/>
    <property type="project" value="UniProtKB-ARBA"/>
</dbReference>
<dbReference type="Pfam" id="PF00137">
    <property type="entry name" value="ATP-synt_C"/>
    <property type="match status" value="2"/>
</dbReference>
<evidence type="ECO:0000313" key="13">
    <source>
        <dbReference type="EMBL" id="KIO19044.1"/>
    </source>
</evidence>
<evidence type="ECO:0000313" key="14">
    <source>
        <dbReference type="Proteomes" id="UP000054248"/>
    </source>
</evidence>
<sequence>MGYYNYYGSFVGLLAISIALYLLFTGSGEAFNVARFLEEVNPYMWAMTGIGLAVGLSVLGAGWGIFVTGASILGGGVRAPRIRTKNLISIIFCEVVAIYGVIIAIVFSSKIGSTPIPENALYTADNYYTGFALFWGGLTVGLCNLLCGITVGITGSNAALADAADPQLFVKVLIVEVFGSIMGLFGLIVGLLMTGATQPFTAAASVIA</sequence>
<dbReference type="SUPFAM" id="SSF81333">
    <property type="entry name" value="F1F0 ATP synthase subunit C"/>
    <property type="match status" value="2"/>
</dbReference>
<feature type="transmembrane region" description="Helical" evidence="11">
    <location>
        <begin position="87"/>
        <end position="107"/>
    </location>
</feature>
<dbReference type="Proteomes" id="UP000054248">
    <property type="component" value="Unassembled WGS sequence"/>
</dbReference>
<dbReference type="AlphaFoldDB" id="A0A0C3Q6Q7"/>
<dbReference type="GO" id="GO:0046961">
    <property type="term" value="F:proton-transporting ATPase activity, rotational mechanism"/>
    <property type="evidence" value="ECO:0007669"/>
    <property type="project" value="InterPro"/>
</dbReference>
<dbReference type="InterPro" id="IPR002379">
    <property type="entry name" value="ATPase_proteolipid_c-like_dom"/>
</dbReference>
<dbReference type="FunFam" id="1.20.120.610:FF:000002">
    <property type="entry name" value="V-type proton ATPase proteolipid subunit"/>
    <property type="match status" value="1"/>
</dbReference>
<keyword evidence="5" id="KW-0375">Hydrogen ion transport</keyword>
<dbReference type="EMBL" id="KN823244">
    <property type="protein sequence ID" value="KIO19044.1"/>
    <property type="molecule type" value="Genomic_DNA"/>
</dbReference>
<name>A0A0C3Q6Q7_9AGAM</name>
<keyword evidence="4 11" id="KW-0812">Transmembrane</keyword>
<proteinExistence type="inferred from homology"/>
<dbReference type="STRING" id="1051891.A0A0C3Q6Q7"/>
<dbReference type="Gene3D" id="1.20.120.610">
    <property type="entry name" value="lithium bound rotor ring of v- atpase"/>
    <property type="match status" value="1"/>
</dbReference>
<evidence type="ECO:0000256" key="8">
    <source>
        <dbReference type="ARBA" id="ARBA00023136"/>
    </source>
</evidence>
<evidence type="ECO:0000259" key="12">
    <source>
        <dbReference type="Pfam" id="PF00137"/>
    </source>
</evidence>
<evidence type="ECO:0000256" key="3">
    <source>
        <dbReference type="ARBA" id="ARBA00022448"/>
    </source>
</evidence>
<evidence type="ECO:0000256" key="2">
    <source>
        <dbReference type="ARBA" id="ARBA00007296"/>
    </source>
</evidence>
<organism evidence="13 14">
    <name type="scientific">Tulasnella calospora MUT 4182</name>
    <dbReference type="NCBI Taxonomy" id="1051891"/>
    <lineage>
        <taxon>Eukaryota</taxon>
        <taxon>Fungi</taxon>
        <taxon>Dikarya</taxon>
        <taxon>Basidiomycota</taxon>
        <taxon>Agaricomycotina</taxon>
        <taxon>Agaricomycetes</taxon>
        <taxon>Cantharellales</taxon>
        <taxon>Tulasnellaceae</taxon>
        <taxon>Tulasnella</taxon>
    </lineage>
</organism>
<evidence type="ECO:0000256" key="11">
    <source>
        <dbReference type="RuleBase" id="RU363060"/>
    </source>
</evidence>
<dbReference type="CDD" id="cd18178">
    <property type="entry name" value="ATP-synt_Vo_c_ATP6F_rpt2"/>
    <property type="match status" value="1"/>
</dbReference>
<keyword evidence="8 11" id="KW-0472">Membrane</keyword>
<evidence type="ECO:0000256" key="7">
    <source>
        <dbReference type="ARBA" id="ARBA00023065"/>
    </source>
</evidence>
<feature type="transmembrane region" description="Helical" evidence="11">
    <location>
        <begin position="168"/>
        <end position="193"/>
    </location>
</feature>
<feature type="transmembrane region" description="Helical" evidence="11">
    <location>
        <begin position="127"/>
        <end position="147"/>
    </location>
</feature>
<feature type="domain" description="V-ATPase proteolipid subunit C-like" evidence="12">
    <location>
        <begin position="49"/>
        <end position="106"/>
    </location>
</feature>
<comment type="similarity">
    <text evidence="2 11">Belongs to the V-ATPase proteolipid subunit family.</text>
</comment>
<comment type="caution">
    <text evidence="11">Lacks conserved residue(s) required for the propagation of feature annotation.</text>
</comment>
<dbReference type="InterPro" id="IPR000245">
    <property type="entry name" value="ATPase_proteolipid_csu"/>
</dbReference>
<keyword evidence="14" id="KW-1185">Reference proteome</keyword>
<protein>
    <recommendedName>
        <fullName evidence="12">V-ATPase proteolipid subunit C-like domain-containing protein</fullName>
    </recommendedName>
</protein>
<comment type="function">
    <text evidence="11">Proton-conducting pore forming of the V0 complex of vacuolar(H+)-ATPase (V-ATPase), a multisubunit enzyme composed of a peripheral complex (V1) that hydrolyzes ATP and a membrane integral complex (V0) that translocates protons. V-ATPase is responsible for acidifying and maintaining the pH of intracellular compartments.</text>
</comment>
<evidence type="ECO:0000256" key="1">
    <source>
        <dbReference type="ARBA" id="ARBA00004141"/>
    </source>
</evidence>
<dbReference type="OrthoDB" id="10264021at2759"/>
<evidence type="ECO:0000256" key="6">
    <source>
        <dbReference type="ARBA" id="ARBA00022989"/>
    </source>
</evidence>
<feature type="transmembrane region" description="Helical" evidence="11">
    <location>
        <begin position="7"/>
        <end position="24"/>
    </location>
</feature>
<accession>A0A0C3Q6Q7</accession>
<evidence type="ECO:0000256" key="4">
    <source>
        <dbReference type="ARBA" id="ARBA00022692"/>
    </source>
</evidence>